<feature type="region of interest" description="Disordered" evidence="1">
    <location>
        <begin position="223"/>
        <end position="327"/>
    </location>
</feature>
<feature type="region of interest" description="Disordered" evidence="1">
    <location>
        <begin position="112"/>
        <end position="158"/>
    </location>
</feature>
<evidence type="ECO:0000313" key="2">
    <source>
        <dbReference type="Ensembl" id="ENSAMXP00000044123.1"/>
    </source>
</evidence>
<dbReference type="AlphaFoldDB" id="A0A3B1JP95"/>
<dbReference type="PANTHER" id="PTHR34756">
    <property type="entry name" value="CELL DIVISION CYCLE-ASSOCIATED PROTEIN 3"/>
    <property type="match status" value="1"/>
</dbReference>
<organism evidence="2 3">
    <name type="scientific">Astyanax mexicanus</name>
    <name type="common">Blind cave fish</name>
    <name type="synonym">Astyanax fasciatus mexicanus</name>
    <dbReference type="NCBI Taxonomy" id="7994"/>
    <lineage>
        <taxon>Eukaryota</taxon>
        <taxon>Metazoa</taxon>
        <taxon>Chordata</taxon>
        <taxon>Craniata</taxon>
        <taxon>Vertebrata</taxon>
        <taxon>Euteleostomi</taxon>
        <taxon>Actinopterygii</taxon>
        <taxon>Neopterygii</taxon>
        <taxon>Teleostei</taxon>
        <taxon>Ostariophysi</taxon>
        <taxon>Characiformes</taxon>
        <taxon>Characoidei</taxon>
        <taxon>Acestrorhamphidae</taxon>
        <taxon>Acestrorhamphinae</taxon>
        <taxon>Astyanax</taxon>
    </lineage>
</organism>
<dbReference type="GeneTree" id="ENSGT00390000017343"/>
<proteinExistence type="predicted"/>
<accession>A0A3B1JP95</accession>
<keyword evidence="3" id="KW-1185">Reference proteome</keyword>
<feature type="compositionally biased region" description="Low complexity" evidence="1">
    <location>
        <begin position="149"/>
        <end position="158"/>
    </location>
</feature>
<protein>
    <submittedName>
        <fullName evidence="2">Cell division cycle associated 3</fullName>
    </submittedName>
</protein>
<evidence type="ECO:0000313" key="3">
    <source>
        <dbReference type="Proteomes" id="UP000018467"/>
    </source>
</evidence>
<reference evidence="3" key="1">
    <citation type="submission" date="2013-03" db="EMBL/GenBank/DDBJ databases">
        <authorList>
            <person name="Jeffery W."/>
            <person name="Warren W."/>
            <person name="Wilson R.K."/>
        </authorList>
    </citation>
    <scope>NUCLEOTIDE SEQUENCE</scope>
    <source>
        <strain evidence="3">female</strain>
    </source>
</reference>
<feature type="compositionally biased region" description="Polar residues" evidence="1">
    <location>
        <begin position="122"/>
        <end position="148"/>
    </location>
</feature>
<name>A0A3B1JP95_ASTMX</name>
<feature type="region of interest" description="Disordered" evidence="1">
    <location>
        <begin position="347"/>
        <end position="426"/>
    </location>
</feature>
<dbReference type="Ensembl" id="ENSAMXT00000031001.1">
    <property type="protein sequence ID" value="ENSAMXP00000044123.1"/>
    <property type="gene ID" value="ENSAMXG00000019090.2"/>
</dbReference>
<feature type="compositionally biased region" description="Polar residues" evidence="1">
    <location>
        <begin position="1"/>
        <end position="12"/>
    </location>
</feature>
<reference evidence="2" key="4">
    <citation type="submission" date="2025-09" db="UniProtKB">
        <authorList>
            <consortium name="Ensembl"/>
        </authorList>
    </citation>
    <scope>IDENTIFICATION</scope>
</reference>
<dbReference type="STRING" id="7994.ENSAMXP00000044123"/>
<sequence length="443" mass="47626">MGSSESKMTVASTPKLEPGKAVHHRRLAELADPRSPSCGISRTPIQVGGAAAAPSVGEVQESVGPVCFDPRSPTPGVARTPLKDSMKVTVSSLARKLSTFFLSDIETADSDSALHPHVSFTKHPSLSTVEQQDELSSTEPLLPPQSNHSAPPSSPVACSPSVGYGSFCNSPFVLVGEAQVEVDADEEVTLEEAEEALLLGESPLRRELSLSLLACREGVYSPEFYSSAEERPATPLPPSEEKEHSDHPYALPQVSAEPILPSPEVVQPIEEEKPATEAPAPVSENVPIQAEQPKLADPEPVRTSSKPSSTLNVQRESGILIPRFDPRSPSQAVFKPQWLGVGFGATGVRARGVQSRGKGTSSPLSSRKPPMDENENKVVLGKQKQRGKALLSEGRSPLQILKEANSPRDHQSQMKLKVSTPEKQRFGQMDRRVLALSLNKENH</sequence>
<feature type="compositionally biased region" description="Polar residues" evidence="1">
    <location>
        <begin position="302"/>
        <end position="315"/>
    </location>
</feature>
<evidence type="ECO:0000256" key="1">
    <source>
        <dbReference type="SAM" id="MobiDB-lite"/>
    </source>
</evidence>
<dbReference type="Proteomes" id="UP000018467">
    <property type="component" value="Unassembled WGS sequence"/>
</dbReference>
<dbReference type="InterPro" id="IPR038832">
    <property type="entry name" value="CDCA3"/>
</dbReference>
<feature type="region of interest" description="Disordered" evidence="1">
    <location>
        <begin position="1"/>
        <end position="23"/>
    </location>
</feature>
<dbReference type="PANTHER" id="PTHR34756:SF1">
    <property type="entry name" value="CELL DIVISION CYCLE-ASSOCIATED PROTEIN 3"/>
    <property type="match status" value="1"/>
</dbReference>
<dbReference type="InParanoid" id="A0A3B1JP95"/>
<reference evidence="2" key="3">
    <citation type="submission" date="2025-08" db="UniProtKB">
        <authorList>
            <consortium name="Ensembl"/>
        </authorList>
    </citation>
    <scope>IDENTIFICATION</scope>
</reference>
<reference evidence="3" key="2">
    <citation type="journal article" date="2014" name="Nat. Commun.">
        <title>The cavefish genome reveals candidate genes for eye loss.</title>
        <authorList>
            <person name="McGaugh S.E."/>
            <person name="Gross J.B."/>
            <person name="Aken B."/>
            <person name="Blin M."/>
            <person name="Borowsky R."/>
            <person name="Chalopin D."/>
            <person name="Hinaux H."/>
            <person name="Jeffery W.R."/>
            <person name="Keene A."/>
            <person name="Ma L."/>
            <person name="Minx P."/>
            <person name="Murphy D."/>
            <person name="O'Quin K.E."/>
            <person name="Retaux S."/>
            <person name="Rohner N."/>
            <person name="Searle S.M."/>
            <person name="Stahl B.A."/>
            <person name="Tabin C."/>
            <person name="Volff J.N."/>
            <person name="Yoshizawa M."/>
            <person name="Warren W.C."/>
        </authorList>
    </citation>
    <scope>NUCLEOTIDE SEQUENCE [LARGE SCALE GENOMIC DNA]</scope>
    <source>
        <strain evidence="3">female</strain>
    </source>
</reference>
<dbReference type="Bgee" id="ENSAMXG00000019090">
    <property type="expression patterns" value="Expressed in ovary and 12 other cell types or tissues"/>
</dbReference>